<evidence type="ECO:0000313" key="2">
    <source>
        <dbReference type="Proteomes" id="UP001238603"/>
    </source>
</evidence>
<comment type="caution">
    <text evidence="1">The sequence shown here is derived from an EMBL/GenBank/DDBJ whole genome shotgun (WGS) entry which is preliminary data.</text>
</comment>
<dbReference type="Gene3D" id="3.20.20.370">
    <property type="entry name" value="Glycoside hydrolase/deacetylase"/>
    <property type="match status" value="1"/>
</dbReference>
<protein>
    <submittedName>
        <fullName evidence="1">Polysaccharide deacetylase family protein</fullName>
    </submittedName>
</protein>
<dbReference type="SUPFAM" id="SSF88713">
    <property type="entry name" value="Glycoside hydrolase/deacetylase"/>
    <property type="match status" value="1"/>
</dbReference>
<organism evidence="1 2">
    <name type="scientific">Roseateles subflavus</name>
    <dbReference type="NCBI Taxonomy" id="3053353"/>
    <lineage>
        <taxon>Bacteria</taxon>
        <taxon>Pseudomonadati</taxon>
        <taxon>Pseudomonadota</taxon>
        <taxon>Betaproteobacteria</taxon>
        <taxon>Burkholderiales</taxon>
        <taxon>Sphaerotilaceae</taxon>
        <taxon>Roseateles</taxon>
    </lineage>
</organism>
<dbReference type="CDD" id="cd11374">
    <property type="entry name" value="CE4_u10"/>
    <property type="match status" value="1"/>
</dbReference>
<dbReference type="EMBL" id="JASVDS010000005">
    <property type="protein sequence ID" value="MDL5033830.1"/>
    <property type="molecule type" value="Genomic_DNA"/>
</dbReference>
<dbReference type="RefSeq" id="WP_285983906.1">
    <property type="nucleotide sequence ID" value="NZ_JASVDS010000005.1"/>
</dbReference>
<evidence type="ECO:0000313" key="1">
    <source>
        <dbReference type="EMBL" id="MDL5033830.1"/>
    </source>
</evidence>
<reference evidence="1 2" key="1">
    <citation type="submission" date="2023-06" db="EMBL/GenBank/DDBJ databases">
        <title>Pelomonas sp. APW6 16S ribosomal RNA gene genome sequencing and assembly.</title>
        <authorList>
            <person name="Woo H."/>
        </authorList>
    </citation>
    <scope>NUCLEOTIDE SEQUENCE [LARGE SCALE GENOMIC DNA]</scope>
    <source>
        <strain evidence="1 2">APW6</strain>
    </source>
</reference>
<dbReference type="Pfam" id="PF10096">
    <property type="entry name" value="DUF2334"/>
    <property type="match status" value="1"/>
</dbReference>
<sequence>MTAPTPAPHRSAAAGPARPLADALLPGQKLLAAVIHDVAPETWSRCRILVAALEGLGIAPLSLLVVPHYHGGPRNVAFERWLLQRAALGDELVLHGYDHRDPLTPQGPAQRWLRRVYTAGEGEFAALDHDEALRRLRAGRDWMGSLGVRPAGFVAPAWLMSRGTWEALREQPLRYTCTLREVTLLPQGPSLRCTAQVWSSRSAWRRAASIAWNGALRRLQSDRLLLRLELHPADAGHASTWASWRDVAIAAMGQRRQAVRLEQLADLLADTA</sequence>
<proteinExistence type="predicted"/>
<name>A0ABT7LLT8_9BURK</name>
<accession>A0ABT7LLT8</accession>
<keyword evidence="2" id="KW-1185">Reference proteome</keyword>
<gene>
    <name evidence="1" type="ORF">QRD43_18105</name>
</gene>
<dbReference type="Proteomes" id="UP001238603">
    <property type="component" value="Unassembled WGS sequence"/>
</dbReference>
<dbReference type="InterPro" id="IPR011330">
    <property type="entry name" value="Glyco_hydro/deAcase_b/a-brl"/>
</dbReference>
<dbReference type="InterPro" id="IPR018763">
    <property type="entry name" value="DUF2334"/>
</dbReference>